<dbReference type="GO" id="GO:0055070">
    <property type="term" value="P:copper ion homeostasis"/>
    <property type="evidence" value="ECO:0007669"/>
    <property type="project" value="TreeGrafter"/>
</dbReference>
<dbReference type="GO" id="GO:0016020">
    <property type="term" value="C:membrane"/>
    <property type="evidence" value="ECO:0007669"/>
    <property type="project" value="TreeGrafter"/>
</dbReference>
<evidence type="ECO:0000256" key="3">
    <source>
        <dbReference type="SAM" id="Phobius"/>
    </source>
</evidence>
<dbReference type="EMBL" id="ABZS01000081">
    <property type="protein sequence ID" value="EEP60544.1"/>
    <property type="molecule type" value="Genomic_DNA"/>
</dbReference>
<dbReference type="RefSeq" id="WP_007546932.1">
    <property type="nucleotide sequence ID" value="NZ_ABZS01000081.1"/>
</dbReference>
<proteinExistence type="predicted"/>
<dbReference type="InterPro" id="IPR017969">
    <property type="entry name" value="Heavy-metal-associated_CS"/>
</dbReference>
<keyword evidence="2" id="KW-1278">Translocase</keyword>
<dbReference type="PRINTS" id="PR00946">
    <property type="entry name" value="HGSCAVENGER"/>
</dbReference>
<dbReference type="GO" id="GO:0005507">
    <property type="term" value="F:copper ion binding"/>
    <property type="evidence" value="ECO:0007669"/>
    <property type="project" value="TreeGrafter"/>
</dbReference>
<sequence>MKDFTILNISLALIGGVSWFFFGKKSNQEKNESLSGELETIQLNISGMHCAGCAAAVEATLKMMDGIKEASVNFATSKGVFTFDPTKITKQQIVDKIKELGYDASFDLENFEKKS</sequence>
<keyword evidence="5" id="KW-0378">Hydrolase</keyword>
<evidence type="ECO:0000259" key="4">
    <source>
        <dbReference type="PROSITE" id="PS50846"/>
    </source>
</evidence>
<organism evidence="5 6">
    <name type="scientific">Sulfurihydrogenibium yellowstonense SS-5</name>
    <dbReference type="NCBI Taxonomy" id="432331"/>
    <lineage>
        <taxon>Bacteria</taxon>
        <taxon>Pseudomonadati</taxon>
        <taxon>Aquificota</taxon>
        <taxon>Aquificia</taxon>
        <taxon>Aquificales</taxon>
        <taxon>Hydrogenothermaceae</taxon>
        <taxon>Sulfurihydrogenibium</taxon>
    </lineage>
</organism>
<evidence type="ECO:0000256" key="2">
    <source>
        <dbReference type="ARBA" id="ARBA00022967"/>
    </source>
</evidence>
<dbReference type="Gene3D" id="3.30.70.100">
    <property type="match status" value="1"/>
</dbReference>
<dbReference type="PANTHER" id="PTHR43520">
    <property type="entry name" value="ATP7, ISOFORM B"/>
    <property type="match status" value="1"/>
</dbReference>
<dbReference type="FunFam" id="3.30.70.100:FF:000005">
    <property type="entry name" value="Copper-exporting P-type ATPase A"/>
    <property type="match status" value="1"/>
</dbReference>
<dbReference type="InterPro" id="IPR001802">
    <property type="entry name" value="MerP/CopZ"/>
</dbReference>
<keyword evidence="6" id="KW-1185">Reference proteome</keyword>
<dbReference type="InterPro" id="IPR036163">
    <property type="entry name" value="HMA_dom_sf"/>
</dbReference>
<dbReference type="CDD" id="cd00371">
    <property type="entry name" value="HMA"/>
    <property type="match status" value="1"/>
</dbReference>
<feature type="transmembrane region" description="Helical" evidence="3">
    <location>
        <begin position="6"/>
        <end position="22"/>
    </location>
</feature>
<dbReference type="Proteomes" id="UP000005540">
    <property type="component" value="Unassembled WGS sequence"/>
</dbReference>
<keyword evidence="3" id="KW-0812">Transmembrane</keyword>
<keyword evidence="3" id="KW-0472">Membrane</keyword>
<keyword evidence="1" id="KW-0479">Metal-binding</keyword>
<evidence type="ECO:0000256" key="1">
    <source>
        <dbReference type="ARBA" id="ARBA00022723"/>
    </source>
</evidence>
<dbReference type="SUPFAM" id="SSF55008">
    <property type="entry name" value="HMA, heavy metal-associated domain"/>
    <property type="match status" value="1"/>
</dbReference>
<dbReference type="PROSITE" id="PS50846">
    <property type="entry name" value="HMA_2"/>
    <property type="match status" value="1"/>
</dbReference>
<keyword evidence="3" id="KW-1133">Transmembrane helix</keyword>
<dbReference type="GO" id="GO:0016787">
    <property type="term" value="F:hydrolase activity"/>
    <property type="evidence" value="ECO:0007669"/>
    <property type="project" value="UniProtKB-KW"/>
</dbReference>
<name>C4FK54_9AQUI</name>
<accession>C4FK54</accession>
<dbReference type="PROSITE" id="PS01047">
    <property type="entry name" value="HMA_1"/>
    <property type="match status" value="1"/>
</dbReference>
<protein>
    <submittedName>
        <fullName evidence="5">Copper-transporting ATPase</fullName>
        <ecNumber evidence="5">3.6.3.4</ecNumber>
    </submittedName>
</protein>
<dbReference type="OrthoDB" id="9813965at2"/>
<evidence type="ECO:0000313" key="6">
    <source>
        <dbReference type="Proteomes" id="UP000005540"/>
    </source>
</evidence>
<dbReference type="EC" id="3.6.3.4" evidence="5"/>
<dbReference type="AlphaFoldDB" id="C4FK54"/>
<comment type="caution">
    <text evidence="5">The sequence shown here is derived from an EMBL/GenBank/DDBJ whole genome shotgun (WGS) entry which is preliminary data.</text>
</comment>
<reference evidence="5 6" key="1">
    <citation type="submission" date="2009-04" db="EMBL/GenBank/DDBJ databases">
        <authorList>
            <person name="Reysenbach A.-L."/>
            <person name="Heidelberg J.F."/>
            <person name="Nelson W.C."/>
        </authorList>
    </citation>
    <scope>NUCLEOTIDE SEQUENCE [LARGE SCALE GENOMIC DNA]</scope>
    <source>
        <strain evidence="5 6">SS-5</strain>
    </source>
</reference>
<dbReference type="GO" id="GO:0043682">
    <property type="term" value="F:P-type divalent copper transporter activity"/>
    <property type="evidence" value="ECO:0007669"/>
    <property type="project" value="TreeGrafter"/>
</dbReference>
<dbReference type="Pfam" id="PF00403">
    <property type="entry name" value="HMA"/>
    <property type="match status" value="1"/>
</dbReference>
<dbReference type="InterPro" id="IPR006121">
    <property type="entry name" value="HMA_dom"/>
</dbReference>
<gene>
    <name evidence="5" type="ORF">SULYE_0954</name>
</gene>
<evidence type="ECO:0000313" key="5">
    <source>
        <dbReference type="EMBL" id="EEP60544.1"/>
    </source>
</evidence>
<feature type="domain" description="HMA" evidence="4">
    <location>
        <begin position="39"/>
        <end position="105"/>
    </location>
</feature>
<dbReference type="PANTHER" id="PTHR43520:SF8">
    <property type="entry name" value="P-TYPE CU(+) TRANSPORTER"/>
    <property type="match status" value="1"/>
</dbReference>